<protein>
    <submittedName>
        <fullName evidence="1">Uncharacterized protein</fullName>
    </submittedName>
</protein>
<reference evidence="1" key="1">
    <citation type="journal article" date="2012" name="J. Bacteriol.">
        <title>Genome sequences of type strains of seven species of the marine bacterium Pseudoalteromonas.</title>
        <authorList>
            <person name="Xie B.B."/>
            <person name="Shu Y.L."/>
            <person name="Qin Q.L."/>
            <person name="Rong J.C."/>
            <person name="Zhang X.Y."/>
            <person name="Chen X.L."/>
            <person name="Shi M."/>
            <person name="He H.L."/>
            <person name="Zhou B.C."/>
            <person name="Zhang Y.Z."/>
        </authorList>
    </citation>
    <scope>NUCLEOTIDE SEQUENCE</scope>
    <source>
        <strain evidence="1">DSM 8771</strain>
    </source>
</reference>
<comment type="caution">
    <text evidence="1">The sequence shown here is derived from an EMBL/GenBank/DDBJ whole genome shotgun (WGS) entry which is preliminary data.</text>
</comment>
<name>A0AAD4AGG5_9GAMM</name>
<proteinExistence type="predicted"/>
<evidence type="ECO:0000313" key="1">
    <source>
        <dbReference type="EMBL" id="KAF7767787.1"/>
    </source>
</evidence>
<organism evidence="1 2">
    <name type="scientific">Pseudoalteromonas citrea</name>
    <dbReference type="NCBI Taxonomy" id="43655"/>
    <lineage>
        <taxon>Bacteria</taxon>
        <taxon>Pseudomonadati</taxon>
        <taxon>Pseudomonadota</taxon>
        <taxon>Gammaproteobacteria</taxon>
        <taxon>Alteromonadales</taxon>
        <taxon>Pseudoalteromonadaceae</taxon>
        <taxon>Pseudoalteromonas</taxon>
    </lineage>
</organism>
<gene>
    <name evidence="1" type="ORF">PCIT_a3878</name>
</gene>
<dbReference type="EMBL" id="AHBZ03000023">
    <property type="protein sequence ID" value="KAF7767787.1"/>
    <property type="molecule type" value="Genomic_DNA"/>
</dbReference>
<sequence>MSYLIFRLYYNSNDTVIYEKLFAKLMKEFSKQCYHDWYVSSCWQNGPNFVIYLSLESYFYDDTLLDILEESVSNFLCKYPSPNYDETKYLATQSKLMKLENIDIDHNLIVDNNSWISDFLSSDEILSIYNSKEQWSNIFNTQRDLSQHIIKARAQRTPTHLYSFNLLILLASCYLPQKSNKEQGVCINTLPFRSNLRSWHLSQSNEQPTTTTNHKFDNQYRRHVEQYAHWIKMLQNEMVSADLEEYSQANLLLKSFISFTQIASQEFTNFCHESIKESQLAPSSLSVQKSFDFSDDTSQNTSSAQLNSYMWLLNIVYKLLPLLQMEPLDKQFLNYSLSHHPASNIEKMDALNEIVSAKF</sequence>
<dbReference type="Proteomes" id="UP000016487">
    <property type="component" value="Unassembled WGS sequence"/>
</dbReference>
<evidence type="ECO:0000313" key="2">
    <source>
        <dbReference type="Proteomes" id="UP000016487"/>
    </source>
</evidence>
<accession>A0AAD4AGG5</accession>
<reference evidence="1" key="2">
    <citation type="submission" date="2015-03" db="EMBL/GenBank/DDBJ databases">
        <title>Genome sequence of Pseudoalteromonas citrea.</title>
        <authorList>
            <person name="Xie B.-B."/>
            <person name="Rong J.-C."/>
            <person name="Qin Q.-L."/>
            <person name="Zhang Y.-Z."/>
        </authorList>
    </citation>
    <scope>NUCLEOTIDE SEQUENCE</scope>
    <source>
        <strain evidence="1">DSM 8771</strain>
    </source>
</reference>
<dbReference type="AlphaFoldDB" id="A0AAD4AGG5"/>